<evidence type="ECO:0000256" key="3">
    <source>
        <dbReference type="SAM" id="MobiDB-lite"/>
    </source>
</evidence>
<dbReference type="EMBL" id="PJEX01000037">
    <property type="protein sequence ID" value="TKW57700.1"/>
    <property type="molecule type" value="Genomic_DNA"/>
</dbReference>
<comment type="pathway">
    <text evidence="1">Mycotoxin biosynthesis.</text>
</comment>
<gene>
    <name evidence="5" type="ORF">CTA1_11544</name>
</gene>
<dbReference type="PANTHER" id="PTHR33365">
    <property type="entry name" value="YALI0B05434P"/>
    <property type="match status" value="1"/>
</dbReference>
<dbReference type="Proteomes" id="UP000310108">
    <property type="component" value="Unassembled WGS sequence"/>
</dbReference>
<comment type="caution">
    <text evidence="5">The sequence shown here is derived from an EMBL/GenBank/DDBJ whole genome shotgun (WGS) entry which is preliminary data.</text>
</comment>
<evidence type="ECO:0000256" key="4">
    <source>
        <dbReference type="SAM" id="Phobius"/>
    </source>
</evidence>
<organism evidence="5 6">
    <name type="scientific">Colletotrichum tanaceti</name>
    <dbReference type="NCBI Taxonomy" id="1306861"/>
    <lineage>
        <taxon>Eukaryota</taxon>
        <taxon>Fungi</taxon>
        <taxon>Dikarya</taxon>
        <taxon>Ascomycota</taxon>
        <taxon>Pezizomycotina</taxon>
        <taxon>Sordariomycetes</taxon>
        <taxon>Hypocreomycetidae</taxon>
        <taxon>Glomerellales</taxon>
        <taxon>Glomerellaceae</taxon>
        <taxon>Colletotrichum</taxon>
        <taxon>Colletotrichum destructivum species complex</taxon>
    </lineage>
</organism>
<dbReference type="GO" id="GO:0043386">
    <property type="term" value="P:mycotoxin biosynthetic process"/>
    <property type="evidence" value="ECO:0007669"/>
    <property type="project" value="InterPro"/>
</dbReference>
<feature type="compositionally biased region" description="Basic and acidic residues" evidence="3">
    <location>
        <begin position="25"/>
        <end position="36"/>
    </location>
</feature>
<dbReference type="STRING" id="1306861.A0A4U6XPH3"/>
<evidence type="ECO:0008006" key="7">
    <source>
        <dbReference type="Google" id="ProtNLM"/>
    </source>
</evidence>
<dbReference type="PANTHER" id="PTHR33365:SF4">
    <property type="entry name" value="CYCLOCHLOROTINE BIOSYNTHESIS PROTEIN O"/>
    <property type="match status" value="1"/>
</dbReference>
<feature type="region of interest" description="Disordered" evidence="3">
    <location>
        <begin position="24"/>
        <end position="54"/>
    </location>
</feature>
<proteinExistence type="inferred from homology"/>
<keyword evidence="4" id="KW-1133">Transmembrane helix</keyword>
<keyword evidence="4" id="KW-0812">Transmembrane</keyword>
<dbReference type="AlphaFoldDB" id="A0A4U6XPH3"/>
<reference evidence="5 6" key="1">
    <citation type="journal article" date="2019" name="PLoS ONE">
        <title>Comparative genome analysis indicates high evolutionary potential of pathogenicity genes in Colletotrichum tanaceti.</title>
        <authorList>
            <person name="Lelwala R.V."/>
            <person name="Korhonen P.K."/>
            <person name="Young N.D."/>
            <person name="Scott J.B."/>
            <person name="Ades P.A."/>
            <person name="Gasser R.B."/>
            <person name="Taylor P.W.J."/>
        </authorList>
    </citation>
    <scope>NUCLEOTIDE SEQUENCE [LARGE SCALE GENOMIC DNA]</scope>
    <source>
        <strain evidence="5">BRIP57314</strain>
    </source>
</reference>
<keyword evidence="4" id="KW-0472">Membrane</keyword>
<evidence type="ECO:0000256" key="1">
    <source>
        <dbReference type="ARBA" id="ARBA00004685"/>
    </source>
</evidence>
<feature type="transmembrane region" description="Helical" evidence="4">
    <location>
        <begin position="66"/>
        <end position="83"/>
    </location>
</feature>
<protein>
    <recommendedName>
        <fullName evidence="7">Cyclochlorotine biosynthesis protein O</fullName>
    </recommendedName>
</protein>
<accession>A0A4U6XPH3</accession>
<dbReference type="Pfam" id="PF11807">
    <property type="entry name" value="UstYa"/>
    <property type="match status" value="1"/>
</dbReference>
<name>A0A4U6XPH3_9PEZI</name>
<evidence type="ECO:0000313" key="6">
    <source>
        <dbReference type="Proteomes" id="UP000310108"/>
    </source>
</evidence>
<evidence type="ECO:0000256" key="2">
    <source>
        <dbReference type="ARBA" id="ARBA00035112"/>
    </source>
</evidence>
<comment type="similarity">
    <text evidence="2">Belongs to the ustYa family.</text>
</comment>
<sequence>MAERVASLVTRLFHPSNKLKYAPLQEREPFDNDNGHAGRSFHQKTSPGPAPSGSADRVRLVPFRHVLLYGVPVVSFLVGFFWPHNLDRICFYHTSMRSPIAADMDISYHQEEFDNAFMKPTIYRMDPSPAVDAAWDDLGFTWENATFTPQQWADAEMPPDAVRVPEDHGPNYFGEIKAFHDLHCLNLLRKALYFNIDYYKSTPDVWEFQDDDQVIKTHVGHCLDSLRLQLTCTPSLDVLPWVWVDSRAWIREREREPSIIANFKTGHMCRDFGAIRDWYRRQQDVRLKSGELGPWRPRSDDVIHDGDEFP</sequence>
<dbReference type="InterPro" id="IPR021765">
    <property type="entry name" value="UstYa-like"/>
</dbReference>
<keyword evidence="6" id="KW-1185">Reference proteome</keyword>
<evidence type="ECO:0000313" key="5">
    <source>
        <dbReference type="EMBL" id="TKW57700.1"/>
    </source>
</evidence>